<evidence type="ECO:0000313" key="2">
    <source>
        <dbReference type="Proteomes" id="UP001163046"/>
    </source>
</evidence>
<dbReference type="AlphaFoldDB" id="A0A9X0D159"/>
<dbReference type="Proteomes" id="UP001163046">
    <property type="component" value="Unassembled WGS sequence"/>
</dbReference>
<dbReference type="EMBL" id="MU825900">
    <property type="protein sequence ID" value="KAJ7383367.1"/>
    <property type="molecule type" value="Genomic_DNA"/>
</dbReference>
<protein>
    <submittedName>
        <fullName evidence="1">Uncharacterized protein</fullName>
    </submittedName>
</protein>
<name>A0A9X0D159_9CNID</name>
<keyword evidence="2" id="KW-1185">Reference proteome</keyword>
<evidence type="ECO:0000313" key="1">
    <source>
        <dbReference type="EMBL" id="KAJ7383367.1"/>
    </source>
</evidence>
<reference evidence="1" key="1">
    <citation type="submission" date="2023-01" db="EMBL/GenBank/DDBJ databases">
        <title>Genome assembly of the deep-sea coral Lophelia pertusa.</title>
        <authorList>
            <person name="Herrera S."/>
            <person name="Cordes E."/>
        </authorList>
    </citation>
    <scope>NUCLEOTIDE SEQUENCE</scope>
    <source>
        <strain evidence="1">USNM1676648</strain>
        <tissue evidence="1">Polyp</tissue>
    </source>
</reference>
<gene>
    <name evidence="1" type="ORF">OS493_028446</name>
</gene>
<sequence length="85" mass="9561">MAGVSSDAFQLKASTVWYHERQRNATKRLTLLLVLDASASIGEGNLKPGQRLRQGTFQKIYDIQTQRPCDCCGVFTVYQLLVQVQ</sequence>
<comment type="caution">
    <text evidence="1">The sequence shown here is derived from an EMBL/GenBank/DDBJ whole genome shotgun (WGS) entry which is preliminary data.</text>
</comment>
<proteinExistence type="predicted"/>
<accession>A0A9X0D159</accession>
<organism evidence="1 2">
    <name type="scientific">Desmophyllum pertusum</name>
    <dbReference type="NCBI Taxonomy" id="174260"/>
    <lineage>
        <taxon>Eukaryota</taxon>
        <taxon>Metazoa</taxon>
        <taxon>Cnidaria</taxon>
        <taxon>Anthozoa</taxon>
        <taxon>Hexacorallia</taxon>
        <taxon>Scleractinia</taxon>
        <taxon>Caryophylliina</taxon>
        <taxon>Caryophylliidae</taxon>
        <taxon>Desmophyllum</taxon>
    </lineage>
</organism>